<evidence type="ECO:0000259" key="8">
    <source>
        <dbReference type="Pfam" id="PF07499"/>
    </source>
</evidence>
<dbReference type="SUPFAM" id="SSF50249">
    <property type="entry name" value="Nucleic acid-binding proteins"/>
    <property type="match status" value="1"/>
</dbReference>
<dbReference type="GO" id="GO:0006281">
    <property type="term" value="P:DNA repair"/>
    <property type="evidence" value="ECO:0007669"/>
    <property type="project" value="UniProtKB-UniRule"/>
</dbReference>
<dbReference type="InterPro" id="IPR036267">
    <property type="entry name" value="RuvA_C_sf"/>
</dbReference>
<dbReference type="Pfam" id="PF01330">
    <property type="entry name" value="RuvA_N"/>
    <property type="match status" value="1"/>
</dbReference>
<dbReference type="PATRIC" id="fig|1486262.3.peg.2270"/>
<dbReference type="InterPro" id="IPR011114">
    <property type="entry name" value="RuvA_C"/>
</dbReference>
<sequence>MIGKLKGVIDEIGDDHVLVDVHGVCYVAFCSARTLSRIGSPGEAVTLVIETFVREDQLKLYGFISAEERGWFNLLQSVQGVGTRVALAILSTLTAGEIANAIALGDKTAVSRAPGVGPKVATRIVTELKNKVPAGLSMGDNEAISFRRDVGEGAAPAAVSDAISALSNLGYSRDQAAGAVAAALKAAGEGAESAVLIRLGLKELAN</sequence>
<dbReference type="EMBL" id="CP010803">
    <property type="protein sequence ID" value="AJY46074.1"/>
    <property type="molecule type" value="Genomic_DNA"/>
</dbReference>
<dbReference type="GO" id="GO:0005524">
    <property type="term" value="F:ATP binding"/>
    <property type="evidence" value="ECO:0007669"/>
    <property type="project" value="InterPro"/>
</dbReference>
<evidence type="ECO:0000256" key="3">
    <source>
        <dbReference type="ARBA" id="ARBA00023125"/>
    </source>
</evidence>
<dbReference type="Pfam" id="PF14520">
    <property type="entry name" value="HHH_5"/>
    <property type="match status" value="1"/>
</dbReference>
<dbReference type="GO" id="GO:0009378">
    <property type="term" value="F:four-way junction helicase activity"/>
    <property type="evidence" value="ECO:0007669"/>
    <property type="project" value="InterPro"/>
</dbReference>
<dbReference type="NCBIfam" id="TIGR00084">
    <property type="entry name" value="ruvA"/>
    <property type="match status" value="1"/>
</dbReference>
<evidence type="ECO:0000256" key="6">
    <source>
        <dbReference type="HAMAP-Rule" id="MF_00031"/>
    </source>
</evidence>
<comment type="subunit">
    <text evidence="6">Homotetramer. Forms an RuvA(8)-RuvB(12)-Holliday junction (HJ) complex. HJ DNA is sandwiched between 2 RuvA tetramers; dsDNA enters through RuvA and exits via RuvB. An RuvB hexamer assembles on each DNA strand where it exits the tetramer. Each RuvB hexamer is contacted by two RuvA subunits (via domain III) on 2 adjacent RuvB subunits; this complex drives branch migration. In the full resolvosome a probable DNA-RuvA(4)-RuvB(12)-RuvC(2) complex forms which resolves the HJ.</text>
</comment>
<dbReference type="InterPro" id="IPR013849">
    <property type="entry name" value="DNA_helicase_Holl-junc_RuvA_I"/>
</dbReference>
<evidence type="ECO:0000313" key="10">
    <source>
        <dbReference type="Proteomes" id="UP000032611"/>
    </source>
</evidence>
<gene>
    <name evidence="6" type="primary">ruvA</name>
    <name evidence="9" type="ORF">TM49_10950</name>
</gene>
<dbReference type="SUPFAM" id="SSF46929">
    <property type="entry name" value="DNA helicase RuvA subunit, C-terminal domain"/>
    <property type="match status" value="1"/>
</dbReference>
<dbReference type="GO" id="GO:0048476">
    <property type="term" value="C:Holliday junction resolvase complex"/>
    <property type="evidence" value="ECO:0007669"/>
    <property type="project" value="UniProtKB-UniRule"/>
</dbReference>
<keyword evidence="9" id="KW-0067">ATP-binding</keyword>
<keyword evidence="9" id="KW-0547">Nucleotide-binding</keyword>
<dbReference type="InterPro" id="IPR000085">
    <property type="entry name" value="RuvA"/>
</dbReference>
<dbReference type="GO" id="GO:0000400">
    <property type="term" value="F:four-way junction DNA binding"/>
    <property type="evidence" value="ECO:0007669"/>
    <property type="project" value="UniProtKB-UniRule"/>
</dbReference>
<comment type="function">
    <text evidence="6">The RuvA-RuvB-RuvC complex processes Holliday junction (HJ) DNA during genetic recombination and DNA repair, while the RuvA-RuvB complex plays an important role in the rescue of blocked DNA replication forks via replication fork reversal (RFR). RuvA specifically binds to HJ cruciform DNA, conferring on it an open structure. The RuvB hexamer acts as an ATP-dependent pump, pulling dsDNA into and through the RuvAB complex. HJ branch migration allows RuvC to scan DNA until it finds its consensus sequence, where it cleaves and resolves the cruciform DNA.</text>
</comment>
<evidence type="ECO:0000259" key="7">
    <source>
        <dbReference type="Pfam" id="PF01330"/>
    </source>
</evidence>
<dbReference type="GO" id="GO:0005737">
    <property type="term" value="C:cytoplasm"/>
    <property type="evidence" value="ECO:0007669"/>
    <property type="project" value="UniProtKB-SubCell"/>
</dbReference>
<dbReference type="Gene3D" id="1.10.150.20">
    <property type="entry name" value="5' to 3' exonuclease, C-terminal subdomain"/>
    <property type="match status" value="1"/>
</dbReference>
<keyword evidence="2 6" id="KW-0227">DNA damage</keyword>
<dbReference type="Proteomes" id="UP000032611">
    <property type="component" value="Chromosome"/>
</dbReference>
<keyword evidence="10" id="KW-1185">Reference proteome</keyword>
<keyword evidence="3 6" id="KW-0238">DNA-binding</keyword>
<dbReference type="GO" id="GO:0009379">
    <property type="term" value="C:Holliday junction helicase complex"/>
    <property type="evidence" value="ECO:0007669"/>
    <property type="project" value="InterPro"/>
</dbReference>
<dbReference type="Pfam" id="PF07499">
    <property type="entry name" value="RuvA_C"/>
    <property type="match status" value="1"/>
</dbReference>
<feature type="domain" description="Holliday junction DNA helicase RuvA C-terminal" evidence="8">
    <location>
        <begin position="158"/>
        <end position="204"/>
    </location>
</feature>
<comment type="similarity">
    <text evidence="6">Belongs to the RuvA family.</text>
</comment>
<keyword evidence="1 6" id="KW-0963">Cytoplasm</keyword>
<dbReference type="GO" id="GO:0006310">
    <property type="term" value="P:DNA recombination"/>
    <property type="evidence" value="ECO:0007669"/>
    <property type="project" value="UniProtKB-UniRule"/>
</dbReference>
<organism evidence="9 10">
    <name type="scientific">Martelella endophytica</name>
    <dbReference type="NCBI Taxonomy" id="1486262"/>
    <lineage>
        <taxon>Bacteria</taxon>
        <taxon>Pseudomonadati</taxon>
        <taxon>Pseudomonadota</taxon>
        <taxon>Alphaproteobacteria</taxon>
        <taxon>Hyphomicrobiales</taxon>
        <taxon>Aurantimonadaceae</taxon>
        <taxon>Martelella</taxon>
    </lineage>
</organism>
<evidence type="ECO:0000256" key="1">
    <source>
        <dbReference type="ARBA" id="ARBA00022490"/>
    </source>
</evidence>
<dbReference type="Gene3D" id="1.10.8.10">
    <property type="entry name" value="DNA helicase RuvA subunit, C-terminal domain"/>
    <property type="match status" value="1"/>
</dbReference>
<keyword evidence="4 6" id="KW-0233">DNA recombination</keyword>
<dbReference type="SUPFAM" id="SSF47781">
    <property type="entry name" value="RuvA domain 2-like"/>
    <property type="match status" value="1"/>
</dbReference>
<proteinExistence type="inferred from homology"/>
<dbReference type="HAMAP" id="MF_00031">
    <property type="entry name" value="DNA_HJ_migration_RuvA"/>
    <property type="match status" value="1"/>
</dbReference>
<dbReference type="KEGG" id="mey:TM49_10950"/>
<dbReference type="RefSeq" id="WP_045681241.1">
    <property type="nucleotide sequence ID" value="NZ_CP010803.1"/>
</dbReference>
<dbReference type="HOGENOM" id="CLU_087936_3_0_5"/>
<keyword evidence="9" id="KW-0378">Hydrolase</keyword>
<protein>
    <recommendedName>
        <fullName evidence="6">Holliday junction branch migration complex subunit RuvA</fullName>
    </recommendedName>
</protein>
<feature type="region of interest" description="Domain III" evidence="6">
    <location>
        <begin position="154"/>
        <end position="206"/>
    </location>
</feature>
<evidence type="ECO:0000313" key="9">
    <source>
        <dbReference type="EMBL" id="AJY46074.1"/>
    </source>
</evidence>
<dbReference type="InterPro" id="IPR010994">
    <property type="entry name" value="RuvA_2-like"/>
</dbReference>
<name>A0A0D5LPC5_MAREN</name>
<reference evidence="9 10" key="1">
    <citation type="journal article" date="2015" name="Genome Announc.">
        <title>Complete genome sequence of Martelella endophytica YC6887, which has antifungal activity associated with a halophyte.</title>
        <authorList>
            <person name="Khan A."/>
            <person name="Khan H."/>
            <person name="Chung E.J."/>
            <person name="Hossain M.T."/>
            <person name="Chung Y.R."/>
        </authorList>
    </citation>
    <scope>NUCLEOTIDE SEQUENCE [LARGE SCALE GENOMIC DNA]</scope>
    <source>
        <strain evidence="9">YC6887</strain>
    </source>
</reference>
<dbReference type="InterPro" id="IPR012340">
    <property type="entry name" value="NA-bd_OB-fold"/>
</dbReference>
<dbReference type="STRING" id="1486262.TM49_10950"/>
<dbReference type="AlphaFoldDB" id="A0A0D5LPC5"/>
<dbReference type="Gene3D" id="2.40.50.140">
    <property type="entry name" value="Nucleic acid-binding proteins"/>
    <property type="match status" value="1"/>
</dbReference>
<keyword evidence="9" id="KW-0347">Helicase</keyword>
<dbReference type="OrthoDB" id="5293449at2"/>
<comment type="subcellular location">
    <subcellularLocation>
        <location evidence="6">Cytoplasm</location>
    </subcellularLocation>
</comment>
<feature type="domain" description="DNA helicase Holliday junction RuvA type" evidence="7">
    <location>
        <begin position="1"/>
        <end position="62"/>
    </location>
</feature>
<evidence type="ECO:0000256" key="2">
    <source>
        <dbReference type="ARBA" id="ARBA00022763"/>
    </source>
</evidence>
<feature type="region of interest" description="Domain I" evidence="6">
    <location>
        <begin position="1"/>
        <end position="64"/>
    </location>
</feature>
<accession>A0A0D5LPC5</accession>
<keyword evidence="5 6" id="KW-0234">DNA repair</keyword>
<evidence type="ECO:0000256" key="5">
    <source>
        <dbReference type="ARBA" id="ARBA00023204"/>
    </source>
</evidence>
<comment type="domain">
    <text evidence="6">Has three domains with a flexible linker between the domains II and III and assumes an 'L' shape. Domain III is highly mobile and contacts RuvB.</text>
</comment>
<evidence type="ECO:0000256" key="4">
    <source>
        <dbReference type="ARBA" id="ARBA00023172"/>
    </source>
</evidence>
<comment type="caution">
    <text evidence="6">Lacks conserved residue(s) required for the propagation of feature annotation.</text>
</comment>